<evidence type="ECO:0000259" key="13">
    <source>
        <dbReference type="Pfam" id="PF04457"/>
    </source>
</evidence>
<evidence type="ECO:0000256" key="6">
    <source>
        <dbReference type="ARBA" id="ARBA00022763"/>
    </source>
</evidence>
<dbReference type="SUPFAM" id="SSF56219">
    <property type="entry name" value="DNase I-like"/>
    <property type="match status" value="1"/>
</dbReference>
<organism evidence="15 16">
    <name type="scientific">Symbiodinium natans</name>
    <dbReference type="NCBI Taxonomy" id="878477"/>
    <lineage>
        <taxon>Eukaryota</taxon>
        <taxon>Sar</taxon>
        <taxon>Alveolata</taxon>
        <taxon>Dinophyceae</taxon>
        <taxon>Suessiales</taxon>
        <taxon>Symbiodiniaceae</taxon>
        <taxon>Symbiodinium</taxon>
    </lineage>
</organism>
<dbReference type="EMBL" id="CAJNDS010000180">
    <property type="protein sequence ID" value="CAE7022988.1"/>
    <property type="molecule type" value="Genomic_DNA"/>
</dbReference>
<evidence type="ECO:0000256" key="5">
    <source>
        <dbReference type="ARBA" id="ARBA00022723"/>
    </source>
</evidence>
<dbReference type="Gene3D" id="3.60.10.10">
    <property type="entry name" value="Endonuclease/exonuclease/phosphatase"/>
    <property type="match status" value="1"/>
</dbReference>
<name>A0A812I5M1_9DINO</name>
<evidence type="ECO:0000259" key="12">
    <source>
        <dbReference type="Pfam" id="PF03372"/>
    </source>
</evidence>
<dbReference type="InterPro" id="IPR011044">
    <property type="entry name" value="Quino_amine_DH_bsu"/>
</dbReference>
<dbReference type="Pfam" id="PF04928">
    <property type="entry name" value="PAP_central"/>
    <property type="match status" value="1"/>
</dbReference>
<evidence type="ECO:0000256" key="4">
    <source>
        <dbReference type="ARBA" id="ARBA00022722"/>
    </source>
</evidence>
<dbReference type="Pfam" id="PF04457">
    <property type="entry name" value="MJ1316"/>
    <property type="match status" value="1"/>
</dbReference>
<dbReference type="Gene3D" id="3.30.460.10">
    <property type="entry name" value="Beta Polymerase, domain 2"/>
    <property type="match status" value="1"/>
</dbReference>
<dbReference type="SUPFAM" id="SSF81631">
    <property type="entry name" value="PAP/OAS1 substrate-binding domain"/>
    <property type="match status" value="1"/>
</dbReference>
<dbReference type="GO" id="GO:0070260">
    <property type="term" value="F:5'-tyrosyl-DNA phosphodiesterase activity"/>
    <property type="evidence" value="ECO:0007669"/>
    <property type="project" value="TreeGrafter"/>
</dbReference>
<keyword evidence="7" id="KW-0378">Hydrolase</keyword>
<dbReference type="PANTHER" id="PTHR15822">
    <property type="entry name" value="TRAF AND TNF RECEPTOR-ASSOCIATED PROTEIN"/>
    <property type="match status" value="1"/>
</dbReference>
<keyword evidence="8" id="KW-0460">Magnesium</keyword>
<dbReference type="InterPro" id="IPR043519">
    <property type="entry name" value="NT_sf"/>
</dbReference>
<gene>
    <name evidence="15" type="primary">Leng9</name>
    <name evidence="15" type="ORF">SNAT2548_LOCUS2972</name>
</gene>
<comment type="caution">
    <text evidence="15">The sequence shown here is derived from an EMBL/GenBank/DDBJ whole genome shotgun (WGS) entry which is preliminary data.</text>
</comment>
<keyword evidence="10" id="KW-0539">Nucleus</keyword>
<dbReference type="OrthoDB" id="424608at2759"/>
<comment type="cofactor">
    <cofactor evidence="1">
        <name>Mn(2+)</name>
        <dbReference type="ChEBI" id="CHEBI:29035"/>
    </cofactor>
</comment>
<dbReference type="Gene3D" id="1.10.1410.10">
    <property type="match status" value="1"/>
</dbReference>
<dbReference type="GO" id="GO:0006302">
    <property type="term" value="P:double-strand break repair"/>
    <property type="evidence" value="ECO:0007669"/>
    <property type="project" value="TreeGrafter"/>
</dbReference>
<evidence type="ECO:0000313" key="15">
    <source>
        <dbReference type="EMBL" id="CAE7022988.1"/>
    </source>
</evidence>
<evidence type="ECO:0000256" key="1">
    <source>
        <dbReference type="ARBA" id="ARBA00001936"/>
    </source>
</evidence>
<proteinExistence type="predicted"/>
<evidence type="ECO:0000313" key="16">
    <source>
        <dbReference type="Proteomes" id="UP000604046"/>
    </source>
</evidence>
<feature type="domain" description="Endonuclease/exonuclease/phosphatase" evidence="12">
    <location>
        <begin position="781"/>
        <end position="1042"/>
    </location>
</feature>
<dbReference type="GO" id="GO:0004518">
    <property type="term" value="F:nuclease activity"/>
    <property type="evidence" value="ECO:0007669"/>
    <property type="project" value="UniProtKB-KW"/>
</dbReference>
<evidence type="ECO:0000256" key="10">
    <source>
        <dbReference type="ARBA" id="ARBA00023242"/>
    </source>
</evidence>
<evidence type="ECO:0000256" key="9">
    <source>
        <dbReference type="ARBA" id="ARBA00023204"/>
    </source>
</evidence>
<feature type="region of interest" description="Disordered" evidence="11">
    <location>
        <begin position="589"/>
        <end position="630"/>
    </location>
</feature>
<dbReference type="InterPro" id="IPR036691">
    <property type="entry name" value="Endo/exonu/phosph_ase_sf"/>
</dbReference>
<dbReference type="GO" id="GO:0046872">
    <property type="term" value="F:metal ion binding"/>
    <property type="evidence" value="ECO:0007669"/>
    <property type="project" value="UniProtKB-KW"/>
</dbReference>
<feature type="domain" description="MJ1316 RNA cyclic group end recognition" evidence="13">
    <location>
        <begin position="629"/>
        <end position="693"/>
    </location>
</feature>
<dbReference type="InterPro" id="IPR007012">
    <property type="entry name" value="PolA_pol_cen_dom"/>
</dbReference>
<keyword evidence="4" id="KW-0540">Nuclease</keyword>
<dbReference type="Pfam" id="PF03372">
    <property type="entry name" value="Exo_endo_phos"/>
    <property type="match status" value="1"/>
</dbReference>
<dbReference type="InterPro" id="IPR051547">
    <property type="entry name" value="TDP2-like"/>
</dbReference>
<evidence type="ECO:0000256" key="7">
    <source>
        <dbReference type="ARBA" id="ARBA00022801"/>
    </source>
</evidence>
<sequence length="1471" mass="160301">MAFLDSCSALAILPPEELVNEVQALRQKHDKAFVRWPQAHLRILWPFLPVRTALPRLEQLHDTLDAFSVELSEVRPLMGEARAPQDRAYVGLTPSDDTRRTLRDLVERLLEVFPECRADDEEQDFHVTLGQFPLREAERVVASHCVPLPLTWRCGSLALCARATAEESFRLVQSIPLRLQTFRPPRRVADSVPLLPSSAWCAVLEDLPLADAARTIRLLRQQGVEWPADWWHRWNRDNFSMDSQVLPEQPELAFCSLVGAAAAAASLRWAAVGSKAAPIFECRAVEEFNSNPAVNQECLTMPFQTATCLRHSDARLMAVGEKIKGKESGVAFWDLADLNEKPRFTRLRGQVQSIDAWEETVLVLQKGGSLSLHDLSDPRAVPTALGRKSDGPARDAHLMRGGKQVLAAFGQKVRVLDLEVDGESGEIATLLPHPVILPLDAMHVAIGGPSGCMIWDLRKSAVATEVPWPPGFTCLALAKTHAAQGLVAGGGAPGVSPVQGVDLRMAATREAHFPMPVNAELRAEKVFAGDLCFSAQLSDGSLAAWHTETHTALGWWPAATCLSQPCGSTGNWPGIAAAGAGRLRVALPGRKAPSNSRRARREHKAAVPPAPAKNPALARDPAQGSKPRLRTSEDVYNRLLHDERFHPAKVVVGYEDRFLGPLEVKLPDFRPGGDIPFHRVYYFREEEEVLWDRRARLDRIFATGDAVSEAAAAETQDVIRRAKATMVKIQKGIIKVRWSQTDDRKAKVEEIPVMKYSPQAGAWLPFPGAGDAVGREELRVLTLNVLFELFGDVETHIEARQAQIFQELSRCGADVMALQEVTPQFAAALLSQPWVREQCWSSVGEEQVASVDPSGQLILTRLPMESAYLGRISPHKSVVLASIPVMLGESRAVTVANLHLSADTRKNQQQCRLSSRQEQLRTCEALLLERSGPGDLALLLGDFNASPEVEPPQFRTNFVDVWQEANPDNPGHTFDPTRNSVARRVATAVGGSLEPRRLDRIYLHSDTGQWRCCAELVCTRSFPVARGPAKREAPDDWFASDHFGVLCSLRPSAADEKGPETPGCQVFVRAPEDEVPEAVFAALALQGRPLLEVVLLGSSALGIADAGSDVDLLACSAELTSSQYFSLALRELEGLGVAVEMAEDAAVPLLKFQAGGKEFEVQFARLAEEHLPLLRSSHAGGCDNAYETLQALLFEPGSPPQAGLSAALDAWALLRAAFAAGGEEAVAAFRGLAKEVKLWARQRQLLGTSFGFPGGFAWALLALAEVVHWFHEPSESRQDLTSSFYERLGRWEWPLAGAQLQKAGIASSTAQDLPVLWCPAGPKDRNALRSLTRGTARILQAQLQAASGVEGREGAAQSALELPQFLILSLTQACEGARSLLQRKALSILLEAERCAGAATVWPLTEVHTTTQGTPCVVLGCSGWMPTVGEQHALASSLRISQGIELEARMIPASSLRSELRSDPPATLPGA</sequence>
<dbReference type="InterPro" id="IPR005135">
    <property type="entry name" value="Endo/exonuclease/phosphatase"/>
</dbReference>
<dbReference type="PANTHER" id="PTHR15822:SF4">
    <property type="entry name" value="TYROSYL-DNA PHOSPHODIESTERASE 2"/>
    <property type="match status" value="1"/>
</dbReference>
<dbReference type="Pfam" id="PF13563">
    <property type="entry name" value="2_5_RNA_ligase2"/>
    <property type="match status" value="1"/>
</dbReference>
<dbReference type="Gene3D" id="3.90.1140.10">
    <property type="entry name" value="Cyclic phosphodiesterase"/>
    <property type="match status" value="1"/>
</dbReference>
<evidence type="ECO:0000256" key="11">
    <source>
        <dbReference type="SAM" id="MobiDB-lite"/>
    </source>
</evidence>
<keyword evidence="9" id="KW-0234">DNA repair</keyword>
<feature type="domain" description="Poly(A) polymerase central" evidence="14">
    <location>
        <begin position="1229"/>
        <end position="1295"/>
    </location>
</feature>
<dbReference type="SUPFAM" id="SSF81301">
    <property type="entry name" value="Nucleotidyltransferase"/>
    <property type="match status" value="1"/>
</dbReference>
<evidence type="ECO:0000256" key="2">
    <source>
        <dbReference type="ARBA" id="ARBA00001946"/>
    </source>
</evidence>
<keyword evidence="16" id="KW-1185">Reference proteome</keyword>
<dbReference type="GO" id="GO:0003697">
    <property type="term" value="F:single-stranded DNA binding"/>
    <property type="evidence" value="ECO:0007669"/>
    <property type="project" value="TreeGrafter"/>
</dbReference>
<dbReference type="InterPro" id="IPR040459">
    <property type="entry name" value="MJ1316"/>
</dbReference>
<keyword evidence="5" id="KW-0479">Metal-binding</keyword>
<dbReference type="GO" id="GO:1990817">
    <property type="term" value="F:poly(A) RNA polymerase activity"/>
    <property type="evidence" value="ECO:0007669"/>
    <property type="project" value="InterPro"/>
</dbReference>
<dbReference type="Proteomes" id="UP000604046">
    <property type="component" value="Unassembled WGS sequence"/>
</dbReference>
<evidence type="ECO:0000259" key="14">
    <source>
        <dbReference type="Pfam" id="PF04928"/>
    </source>
</evidence>
<protein>
    <submittedName>
        <fullName evidence="15">Leng9 protein</fullName>
    </submittedName>
</protein>
<comment type="subcellular location">
    <subcellularLocation>
        <location evidence="3">Nucleus</location>
        <location evidence="3">PML body</location>
    </subcellularLocation>
</comment>
<evidence type="ECO:0000256" key="3">
    <source>
        <dbReference type="ARBA" id="ARBA00004322"/>
    </source>
</evidence>
<keyword evidence="6" id="KW-0227">DNA damage</keyword>
<dbReference type="SUPFAM" id="SSF50969">
    <property type="entry name" value="YVTN repeat-like/Quinoprotein amine dehydrogenase"/>
    <property type="match status" value="1"/>
</dbReference>
<evidence type="ECO:0000256" key="8">
    <source>
        <dbReference type="ARBA" id="ARBA00022842"/>
    </source>
</evidence>
<dbReference type="GO" id="GO:0005737">
    <property type="term" value="C:cytoplasm"/>
    <property type="evidence" value="ECO:0007669"/>
    <property type="project" value="TreeGrafter"/>
</dbReference>
<accession>A0A812I5M1</accession>
<reference evidence="15" key="1">
    <citation type="submission" date="2021-02" db="EMBL/GenBank/DDBJ databases">
        <authorList>
            <person name="Dougan E. K."/>
            <person name="Rhodes N."/>
            <person name="Thang M."/>
            <person name="Chan C."/>
        </authorList>
    </citation>
    <scope>NUCLEOTIDE SEQUENCE</scope>
</reference>
<comment type="cofactor">
    <cofactor evidence="2">
        <name>Mg(2+)</name>
        <dbReference type="ChEBI" id="CHEBI:18420"/>
    </cofactor>
</comment>